<evidence type="ECO:0000313" key="6">
    <source>
        <dbReference type="Proteomes" id="UP000734854"/>
    </source>
</evidence>
<dbReference type="AlphaFoldDB" id="A0A8J5I0K6"/>
<dbReference type="Gene3D" id="2.60.120.200">
    <property type="match status" value="1"/>
</dbReference>
<protein>
    <recommendedName>
        <fullName evidence="4">Legume lectin domain-containing protein</fullName>
    </recommendedName>
</protein>
<dbReference type="CDD" id="cd06899">
    <property type="entry name" value="lectin_legume_LecRK_Arcelin_ConA"/>
    <property type="match status" value="1"/>
</dbReference>
<proteinExistence type="inferred from homology"/>
<dbReference type="PANTHER" id="PTHR32401">
    <property type="entry name" value="CONCANAVALIN A-LIKE LECTIN FAMILY PROTEIN"/>
    <property type="match status" value="1"/>
</dbReference>
<dbReference type="InterPro" id="IPR013320">
    <property type="entry name" value="ConA-like_dom_sf"/>
</dbReference>
<dbReference type="EMBL" id="JACMSC010000003">
    <property type="protein sequence ID" value="KAG6530652.1"/>
    <property type="molecule type" value="Genomic_DNA"/>
</dbReference>
<evidence type="ECO:0000259" key="4">
    <source>
        <dbReference type="Pfam" id="PF00139"/>
    </source>
</evidence>
<evidence type="ECO:0000313" key="5">
    <source>
        <dbReference type="EMBL" id="KAG6530652.1"/>
    </source>
</evidence>
<comment type="similarity">
    <text evidence="1">Belongs to the leguminous lectin family.</text>
</comment>
<keyword evidence="3" id="KW-0732">Signal</keyword>
<dbReference type="Pfam" id="PF00139">
    <property type="entry name" value="Lectin_legB"/>
    <property type="match status" value="1"/>
</dbReference>
<keyword evidence="6" id="KW-1185">Reference proteome</keyword>
<reference evidence="5 6" key="1">
    <citation type="submission" date="2020-08" db="EMBL/GenBank/DDBJ databases">
        <title>Plant Genome Project.</title>
        <authorList>
            <person name="Zhang R.-G."/>
        </authorList>
    </citation>
    <scope>NUCLEOTIDE SEQUENCE [LARGE SCALE GENOMIC DNA]</scope>
    <source>
        <tissue evidence="5">Rhizome</tissue>
    </source>
</reference>
<evidence type="ECO:0000256" key="3">
    <source>
        <dbReference type="SAM" id="SignalP"/>
    </source>
</evidence>
<dbReference type="GO" id="GO:0030246">
    <property type="term" value="F:carbohydrate binding"/>
    <property type="evidence" value="ECO:0007669"/>
    <property type="project" value="UniProtKB-KW"/>
</dbReference>
<dbReference type="InterPro" id="IPR001220">
    <property type="entry name" value="Legume_lectin_dom"/>
</dbReference>
<feature type="chain" id="PRO_5035249632" description="Legume lectin domain-containing protein" evidence="3">
    <location>
        <begin position="24"/>
        <end position="231"/>
    </location>
</feature>
<evidence type="ECO:0000256" key="1">
    <source>
        <dbReference type="ARBA" id="ARBA00007606"/>
    </source>
</evidence>
<dbReference type="Proteomes" id="UP000734854">
    <property type="component" value="Unassembled WGS sequence"/>
</dbReference>
<dbReference type="SUPFAM" id="SSF49899">
    <property type="entry name" value="Concanavalin A-like lectins/glucanases"/>
    <property type="match status" value="1"/>
</dbReference>
<dbReference type="InterPro" id="IPR050258">
    <property type="entry name" value="Leguminous_Lectin"/>
</dbReference>
<dbReference type="PANTHER" id="PTHR32401:SF49">
    <property type="entry name" value="OS10G0129200 PROTEIN"/>
    <property type="match status" value="1"/>
</dbReference>
<organism evidence="5 6">
    <name type="scientific">Zingiber officinale</name>
    <name type="common">Ginger</name>
    <name type="synonym">Amomum zingiber</name>
    <dbReference type="NCBI Taxonomy" id="94328"/>
    <lineage>
        <taxon>Eukaryota</taxon>
        <taxon>Viridiplantae</taxon>
        <taxon>Streptophyta</taxon>
        <taxon>Embryophyta</taxon>
        <taxon>Tracheophyta</taxon>
        <taxon>Spermatophyta</taxon>
        <taxon>Magnoliopsida</taxon>
        <taxon>Liliopsida</taxon>
        <taxon>Zingiberales</taxon>
        <taxon>Zingiberaceae</taxon>
        <taxon>Zingiber</taxon>
    </lineage>
</organism>
<dbReference type="PROSITE" id="PS00307">
    <property type="entry name" value="LECTIN_LEGUME_BETA"/>
    <property type="match status" value="1"/>
</dbReference>
<evidence type="ECO:0000256" key="2">
    <source>
        <dbReference type="ARBA" id="ARBA00022734"/>
    </source>
</evidence>
<gene>
    <name evidence="5" type="ORF">ZIOFF_012895</name>
</gene>
<sequence length="231" mass="26005">MILYKARILPVLFLAIVVPLATSLSFNFPSFDPASQSKITFEGDGDIIDSTIMLTKDGGYLGLYSNSTIFVNSTSSAVAVEFDTFSNYEWDPEGEHLGIDINSITSSKYVRWNSSIREHRVGNARVDYDSITHNLSLFLTYPETNQSPSANYSISYIVDLREVLPEHVAVGFSAATGNYTEMHSIISWSFNSTLQPKKNKQMDMKEPEEDLICSKNRRKKNSIEEHMDCDT</sequence>
<feature type="signal peptide" evidence="3">
    <location>
        <begin position="1"/>
        <end position="23"/>
    </location>
</feature>
<keyword evidence="2" id="KW-0430">Lectin</keyword>
<accession>A0A8J5I0K6</accession>
<dbReference type="InterPro" id="IPR019825">
    <property type="entry name" value="Lectin_legB_Mn/Ca_BS"/>
</dbReference>
<feature type="domain" description="Legume lectin" evidence="4">
    <location>
        <begin position="56"/>
        <end position="203"/>
    </location>
</feature>
<name>A0A8J5I0K6_ZINOF</name>
<comment type="caution">
    <text evidence="5">The sequence shown here is derived from an EMBL/GenBank/DDBJ whole genome shotgun (WGS) entry which is preliminary data.</text>
</comment>